<dbReference type="AlphaFoldDB" id="Q49UQ4"/>
<gene>
    <name evidence="2" type="ordered locus">SSP2369</name>
</gene>
<sequence>MKHKSTMPNSKLMTTTFPITVLLHLFFIVLSIYNIFIKDSTIAISLSIFSLIIFTSMLTLTINAYINYKRQNN</sequence>
<dbReference type="HOGENOM" id="CLU_2703059_0_0_9"/>
<dbReference type="OrthoDB" id="9970974at2"/>
<dbReference type="GeneID" id="3616615"/>
<name>Q49UQ4_STAS1</name>
<keyword evidence="1" id="KW-1133">Transmembrane helix</keyword>
<dbReference type="EMBL" id="AP008934">
    <property type="protein sequence ID" value="BAE19514.1"/>
    <property type="molecule type" value="Genomic_DNA"/>
</dbReference>
<proteinExistence type="predicted"/>
<keyword evidence="1" id="KW-0472">Membrane</keyword>
<evidence type="ECO:0000256" key="1">
    <source>
        <dbReference type="SAM" id="Phobius"/>
    </source>
</evidence>
<accession>Q49UQ4</accession>
<protein>
    <submittedName>
        <fullName evidence="2">Uncharacterized protein</fullName>
    </submittedName>
</protein>
<organism evidence="2 3">
    <name type="scientific">Staphylococcus saprophyticus subsp. saprophyticus (strain ATCC 15305 / DSM 20229 / NCIMB 8711 / NCTC 7292 / S-41)</name>
    <dbReference type="NCBI Taxonomy" id="342451"/>
    <lineage>
        <taxon>Bacteria</taxon>
        <taxon>Bacillati</taxon>
        <taxon>Bacillota</taxon>
        <taxon>Bacilli</taxon>
        <taxon>Bacillales</taxon>
        <taxon>Staphylococcaceae</taxon>
        <taxon>Staphylococcus</taxon>
    </lineage>
</organism>
<dbReference type="eggNOG" id="ENOG50305T2">
    <property type="taxonomic scope" value="Bacteria"/>
</dbReference>
<feature type="transmembrane region" description="Helical" evidence="1">
    <location>
        <begin position="12"/>
        <end position="36"/>
    </location>
</feature>
<evidence type="ECO:0000313" key="2">
    <source>
        <dbReference type="EMBL" id="BAE19514.1"/>
    </source>
</evidence>
<keyword evidence="1" id="KW-0812">Transmembrane</keyword>
<dbReference type="Proteomes" id="UP000006371">
    <property type="component" value="Chromosome"/>
</dbReference>
<reference evidence="2 3" key="1">
    <citation type="journal article" date="2005" name="Proc. Natl. Acad. Sci. U.S.A.">
        <title>Whole genome sequence of Staphylococcus saprophyticus reveals the pathogenesis of uncomplicated urinary tract infection.</title>
        <authorList>
            <person name="Kuroda M."/>
            <person name="Yamashita A."/>
            <person name="Hirakawa H."/>
            <person name="Kumano M."/>
            <person name="Morikawa K."/>
            <person name="Higashide M."/>
            <person name="Maruyama A."/>
            <person name="Inose Y."/>
            <person name="Matoba K."/>
            <person name="Toh H."/>
            <person name="Kuhara S."/>
            <person name="Hattori M."/>
            <person name="Ohta T."/>
        </authorList>
    </citation>
    <scope>NUCLEOTIDE SEQUENCE [LARGE SCALE GENOMIC DNA]</scope>
    <source>
        <strain evidence="3">ATCC 15305 / DSM 20229 / NCIMB 8711 / NCTC 7292 / S-41</strain>
    </source>
</reference>
<feature type="transmembrane region" description="Helical" evidence="1">
    <location>
        <begin position="42"/>
        <end position="66"/>
    </location>
</feature>
<dbReference type="RefSeq" id="WP_011303964.1">
    <property type="nucleotide sequence ID" value="NC_007350.1"/>
</dbReference>
<dbReference type="KEGG" id="ssp:SSP2369"/>
<keyword evidence="3" id="KW-1185">Reference proteome</keyword>
<evidence type="ECO:0000313" key="3">
    <source>
        <dbReference type="Proteomes" id="UP000006371"/>
    </source>
</evidence>